<dbReference type="Proteomes" id="UP000607653">
    <property type="component" value="Unassembled WGS sequence"/>
</dbReference>
<feature type="transmembrane region" description="Helical" evidence="1">
    <location>
        <begin position="23"/>
        <end position="41"/>
    </location>
</feature>
<evidence type="ECO:0000313" key="3">
    <source>
        <dbReference type="Proteomes" id="UP000607653"/>
    </source>
</evidence>
<proteinExistence type="predicted"/>
<dbReference type="AlphaFoldDB" id="A0A822XDZ7"/>
<keyword evidence="3" id="KW-1185">Reference proteome</keyword>
<keyword evidence="1" id="KW-0472">Membrane</keyword>
<dbReference type="EMBL" id="DUZY01000001">
    <property type="protein sequence ID" value="DAD19674.1"/>
    <property type="molecule type" value="Genomic_DNA"/>
</dbReference>
<protein>
    <submittedName>
        <fullName evidence="2">Uncharacterized protein</fullName>
    </submittedName>
</protein>
<name>A0A822XDZ7_NELNU</name>
<evidence type="ECO:0000256" key="1">
    <source>
        <dbReference type="SAM" id="Phobius"/>
    </source>
</evidence>
<reference evidence="2 3" key="1">
    <citation type="journal article" date="2020" name="Mol. Biol. Evol.">
        <title>Distinct Expression and Methylation Patterns for Genes with Different Fates following a Single Whole-Genome Duplication in Flowering Plants.</title>
        <authorList>
            <person name="Shi T."/>
            <person name="Rahmani R.S."/>
            <person name="Gugger P.F."/>
            <person name="Wang M."/>
            <person name="Li H."/>
            <person name="Zhang Y."/>
            <person name="Li Z."/>
            <person name="Wang Q."/>
            <person name="Van de Peer Y."/>
            <person name="Marchal K."/>
            <person name="Chen J."/>
        </authorList>
    </citation>
    <scope>NUCLEOTIDE SEQUENCE [LARGE SCALE GENOMIC DNA]</scope>
    <source>
        <tissue evidence="2">Leaf</tissue>
    </source>
</reference>
<evidence type="ECO:0000313" key="2">
    <source>
        <dbReference type="EMBL" id="DAD19674.1"/>
    </source>
</evidence>
<accession>A0A822XDZ7</accession>
<sequence>MFGWTEDWNIILFFFFFVKKDNLFLVSLENFGYYLFPILLFKLPKN</sequence>
<organism evidence="2 3">
    <name type="scientific">Nelumbo nucifera</name>
    <name type="common">Sacred lotus</name>
    <dbReference type="NCBI Taxonomy" id="4432"/>
    <lineage>
        <taxon>Eukaryota</taxon>
        <taxon>Viridiplantae</taxon>
        <taxon>Streptophyta</taxon>
        <taxon>Embryophyta</taxon>
        <taxon>Tracheophyta</taxon>
        <taxon>Spermatophyta</taxon>
        <taxon>Magnoliopsida</taxon>
        <taxon>Proteales</taxon>
        <taxon>Nelumbonaceae</taxon>
        <taxon>Nelumbo</taxon>
    </lineage>
</organism>
<gene>
    <name evidence="2" type="ORF">HUJ06_021137</name>
</gene>
<keyword evidence="1" id="KW-0812">Transmembrane</keyword>
<keyword evidence="1" id="KW-1133">Transmembrane helix</keyword>
<comment type="caution">
    <text evidence="2">The sequence shown here is derived from an EMBL/GenBank/DDBJ whole genome shotgun (WGS) entry which is preliminary data.</text>
</comment>